<organism evidence="12 13">
    <name type="scientific">Fructobacillus durionis</name>
    <dbReference type="NCBI Taxonomy" id="283737"/>
    <lineage>
        <taxon>Bacteria</taxon>
        <taxon>Bacillati</taxon>
        <taxon>Bacillota</taxon>
        <taxon>Bacilli</taxon>
        <taxon>Lactobacillales</taxon>
        <taxon>Lactobacillaceae</taxon>
        <taxon>Fructobacillus</taxon>
    </lineage>
</organism>
<dbReference type="PANTHER" id="PTHR11067">
    <property type="entry name" value="INOSINE TRIPHOSPHATE PYROPHOSPHATASE/HAM1 PROTEIN"/>
    <property type="match status" value="1"/>
</dbReference>
<sequence>MARLIIASKNAHKVEEIEAALKDAKIDLDVLSLADLPELPDVVEDGQTFLENASKKAEAIAAVYPDDYILADDSGLVIPSLNGEPGVYSARYAGDHDDVANNQKVLKKMAGLQAIDREAFFTTVMVVAGKGRSNLEAAGRVDGFITEDWDGRESFGYDPIFYYAPAEKTFAEMTMDEKNAVSHRGRALKEMIAKLPTWLAE</sequence>
<dbReference type="Gene3D" id="3.90.950.10">
    <property type="match status" value="1"/>
</dbReference>
<keyword evidence="7 10" id="KW-0546">Nucleotide metabolism</keyword>
<keyword evidence="5 10" id="KW-0378">Hydrolase</keyword>
<evidence type="ECO:0000256" key="3">
    <source>
        <dbReference type="ARBA" id="ARBA00022723"/>
    </source>
</evidence>
<evidence type="ECO:0000256" key="1">
    <source>
        <dbReference type="ARBA" id="ARBA00008023"/>
    </source>
</evidence>
<gene>
    <name evidence="12" type="ORF">SAMN05660453_0648</name>
</gene>
<evidence type="ECO:0000256" key="10">
    <source>
        <dbReference type="HAMAP-Rule" id="MF_01405"/>
    </source>
</evidence>
<accession>A0A1I1F305</accession>
<dbReference type="NCBIfam" id="TIGR00042">
    <property type="entry name" value="RdgB/HAM1 family non-canonical purine NTP pyrophosphatase"/>
    <property type="match status" value="1"/>
</dbReference>
<keyword evidence="4 10" id="KW-0547">Nucleotide-binding</keyword>
<keyword evidence="6 10" id="KW-0460">Magnesium</keyword>
<dbReference type="PANTHER" id="PTHR11067:SF9">
    <property type="entry name" value="INOSINE TRIPHOSPHATE PYROPHOSPHATASE"/>
    <property type="match status" value="1"/>
</dbReference>
<dbReference type="GO" id="GO:0005829">
    <property type="term" value="C:cytosol"/>
    <property type="evidence" value="ECO:0007669"/>
    <property type="project" value="TreeGrafter"/>
</dbReference>
<dbReference type="GO" id="GO:0009117">
    <property type="term" value="P:nucleotide metabolic process"/>
    <property type="evidence" value="ECO:0007669"/>
    <property type="project" value="UniProtKB-KW"/>
</dbReference>
<evidence type="ECO:0000256" key="6">
    <source>
        <dbReference type="ARBA" id="ARBA00022842"/>
    </source>
</evidence>
<dbReference type="SUPFAM" id="SSF52972">
    <property type="entry name" value="ITPase-like"/>
    <property type="match status" value="1"/>
</dbReference>
<feature type="binding site" evidence="10">
    <location>
        <begin position="183"/>
        <end position="184"/>
    </location>
    <ligand>
        <name>substrate</name>
    </ligand>
</feature>
<dbReference type="AlphaFoldDB" id="A0A1I1F305"/>
<evidence type="ECO:0000256" key="7">
    <source>
        <dbReference type="ARBA" id="ARBA00023080"/>
    </source>
</evidence>
<comment type="catalytic activity">
    <reaction evidence="8 10">
        <text>dITP + H2O = dIMP + diphosphate + H(+)</text>
        <dbReference type="Rhea" id="RHEA:28342"/>
        <dbReference type="ChEBI" id="CHEBI:15377"/>
        <dbReference type="ChEBI" id="CHEBI:15378"/>
        <dbReference type="ChEBI" id="CHEBI:33019"/>
        <dbReference type="ChEBI" id="CHEBI:61194"/>
        <dbReference type="ChEBI" id="CHEBI:61382"/>
        <dbReference type="EC" id="3.6.1.66"/>
    </reaction>
</comment>
<evidence type="ECO:0000313" key="12">
    <source>
        <dbReference type="EMBL" id="SFB93637.1"/>
    </source>
</evidence>
<dbReference type="GO" id="GO:0009146">
    <property type="term" value="P:purine nucleoside triphosphate catabolic process"/>
    <property type="evidence" value="ECO:0007669"/>
    <property type="project" value="UniProtKB-UniRule"/>
</dbReference>
<comment type="similarity">
    <text evidence="1 10 11">Belongs to the HAM1 NTPase family.</text>
</comment>
<comment type="catalytic activity">
    <reaction evidence="9 10">
        <text>XTP + H2O = XMP + diphosphate + H(+)</text>
        <dbReference type="Rhea" id="RHEA:28610"/>
        <dbReference type="ChEBI" id="CHEBI:15377"/>
        <dbReference type="ChEBI" id="CHEBI:15378"/>
        <dbReference type="ChEBI" id="CHEBI:33019"/>
        <dbReference type="ChEBI" id="CHEBI:57464"/>
        <dbReference type="ChEBI" id="CHEBI:61314"/>
        <dbReference type="EC" id="3.6.1.66"/>
    </reaction>
</comment>
<dbReference type="Pfam" id="PF01725">
    <property type="entry name" value="Ham1p_like"/>
    <property type="match status" value="1"/>
</dbReference>
<dbReference type="OrthoDB" id="9807456at2"/>
<comment type="caution">
    <text evidence="10">Lacks conserved residue(s) required for the propagation of feature annotation.</text>
</comment>
<dbReference type="HAMAP" id="MF_01405">
    <property type="entry name" value="Non_canon_purine_NTPase"/>
    <property type="match status" value="1"/>
</dbReference>
<keyword evidence="13" id="KW-1185">Reference proteome</keyword>
<reference evidence="12 13" key="1">
    <citation type="submission" date="2016-10" db="EMBL/GenBank/DDBJ databases">
        <authorList>
            <person name="de Groot N.N."/>
        </authorList>
    </citation>
    <scope>NUCLEOTIDE SEQUENCE [LARGE SCALE GENOMIC DNA]</scope>
    <source>
        <strain evidence="12 13">DSM 19113</strain>
    </source>
</reference>
<dbReference type="GO" id="GO:0017111">
    <property type="term" value="F:ribonucleoside triphosphate phosphatase activity"/>
    <property type="evidence" value="ECO:0007669"/>
    <property type="project" value="InterPro"/>
</dbReference>
<dbReference type="RefSeq" id="WP_091502018.1">
    <property type="nucleotide sequence ID" value="NZ_FOLI01000002.1"/>
</dbReference>
<feature type="active site" description="Proton acceptor" evidence="10">
    <location>
        <position position="73"/>
    </location>
</feature>
<comment type="function">
    <text evidence="10">Pyrophosphatase that catalyzes the hydrolysis of nucleoside triphosphates to their monophosphate derivatives, with a high preference for the non-canonical purine nucleotides XTP (xanthosine triphosphate), dITP (deoxyinosine triphosphate) and ITP. Seems to function as a house-cleaning enzyme that removes non-canonical purine nucleotides from the nucleotide pool, thus preventing their incorporation into DNA/RNA and avoiding chromosomal lesions.</text>
</comment>
<feature type="binding site" evidence="10">
    <location>
        <begin position="8"/>
        <end position="13"/>
    </location>
    <ligand>
        <name>substrate</name>
    </ligand>
</feature>
<dbReference type="InterPro" id="IPR020922">
    <property type="entry name" value="dITP/XTP_pyrophosphatase"/>
</dbReference>
<evidence type="ECO:0000313" key="13">
    <source>
        <dbReference type="Proteomes" id="UP000199376"/>
    </source>
</evidence>
<name>A0A1I1F305_9LACO</name>
<dbReference type="GO" id="GO:0046872">
    <property type="term" value="F:metal ion binding"/>
    <property type="evidence" value="ECO:0007669"/>
    <property type="project" value="UniProtKB-KW"/>
</dbReference>
<keyword evidence="3 10" id="KW-0479">Metal-binding</keyword>
<dbReference type="CDD" id="cd00515">
    <property type="entry name" value="HAM1"/>
    <property type="match status" value="1"/>
</dbReference>
<feature type="binding site" evidence="10">
    <location>
        <position position="73"/>
    </location>
    <ligand>
        <name>Mg(2+)</name>
        <dbReference type="ChEBI" id="CHEBI:18420"/>
    </ligand>
</feature>
<evidence type="ECO:0000256" key="8">
    <source>
        <dbReference type="ARBA" id="ARBA00051875"/>
    </source>
</evidence>
<evidence type="ECO:0000256" key="4">
    <source>
        <dbReference type="ARBA" id="ARBA00022741"/>
    </source>
</evidence>
<dbReference type="GO" id="GO:0035870">
    <property type="term" value="F:dITP diphosphatase activity"/>
    <property type="evidence" value="ECO:0007669"/>
    <property type="project" value="UniProtKB-UniRule"/>
</dbReference>
<comment type="subunit">
    <text evidence="2 10">Homodimer.</text>
</comment>
<proteinExistence type="inferred from homology"/>
<protein>
    <recommendedName>
        <fullName evidence="10">dITP/XTP pyrophosphatase</fullName>
        <ecNumber evidence="10">3.6.1.66</ecNumber>
    </recommendedName>
    <alternativeName>
        <fullName evidence="10">Non-canonical purine NTP pyrophosphatase</fullName>
    </alternativeName>
    <alternativeName>
        <fullName evidence="10">Non-standard purine NTP pyrophosphatase</fullName>
    </alternativeName>
    <alternativeName>
        <fullName evidence="10">Nucleoside-triphosphate diphosphatase</fullName>
    </alternativeName>
    <alternativeName>
        <fullName evidence="10">Nucleoside-triphosphate pyrophosphatase</fullName>
        <shortName evidence="10">NTPase</shortName>
    </alternativeName>
</protein>
<evidence type="ECO:0000256" key="9">
    <source>
        <dbReference type="ARBA" id="ARBA00052017"/>
    </source>
</evidence>
<feature type="binding site" evidence="10">
    <location>
        <begin position="155"/>
        <end position="158"/>
    </location>
    <ligand>
        <name>substrate</name>
    </ligand>
</feature>
<dbReference type="EC" id="3.6.1.66" evidence="10"/>
<dbReference type="GO" id="GO:0036220">
    <property type="term" value="F:ITP diphosphatase activity"/>
    <property type="evidence" value="ECO:0007669"/>
    <property type="project" value="UniProtKB-UniRule"/>
</dbReference>
<dbReference type="EMBL" id="FOLI01000002">
    <property type="protein sequence ID" value="SFB93637.1"/>
    <property type="molecule type" value="Genomic_DNA"/>
</dbReference>
<comment type="cofactor">
    <cofactor evidence="10">
        <name>Mg(2+)</name>
        <dbReference type="ChEBI" id="CHEBI:18420"/>
    </cofactor>
    <text evidence="10">Binds 1 Mg(2+) ion per subunit.</text>
</comment>
<dbReference type="Proteomes" id="UP000199376">
    <property type="component" value="Unassembled WGS sequence"/>
</dbReference>
<feature type="binding site" evidence="10">
    <location>
        <position position="178"/>
    </location>
    <ligand>
        <name>substrate</name>
    </ligand>
</feature>
<dbReference type="GO" id="GO:0036222">
    <property type="term" value="F:XTP diphosphatase activity"/>
    <property type="evidence" value="ECO:0007669"/>
    <property type="project" value="UniProtKB-UniRule"/>
</dbReference>
<comment type="catalytic activity">
    <reaction evidence="10">
        <text>ITP + H2O = IMP + diphosphate + H(+)</text>
        <dbReference type="Rhea" id="RHEA:29399"/>
        <dbReference type="ChEBI" id="CHEBI:15377"/>
        <dbReference type="ChEBI" id="CHEBI:15378"/>
        <dbReference type="ChEBI" id="CHEBI:33019"/>
        <dbReference type="ChEBI" id="CHEBI:58053"/>
        <dbReference type="ChEBI" id="CHEBI:61402"/>
        <dbReference type="EC" id="3.6.1.66"/>
    </reaction>
</comment>
<dbReference type="FunFam" id="3.90.950.10:FF:000001">
    <property type="entry name" value="dITP/XTP pyrophosphatase"/>
    <property type="match status" value="1"/>
</dbReference>
<dbReference type="InterPro" id="IPR029001">
    <property type="entry name" value="ITPase-like_fam"/>
</dbReference>
<evidence type="ECO:0000256" key="11">
    <source>
        <dbReference type="RuleBase" id="RU003781"/>
    </source>
</evidence>
<dbReference type="GO" id="GO:0000166">
    <property type="term" value="F:nucleotide binding"/>
    <property type="evidence" value="ECO:0007669"/>
    <property type="project" value="UniProtKB-KW"/>
</dbReference>
<dbReference type="InterPro" id="IPR002637">
    <property type="entry name" value="RdgB/HAM1"/>
</dbReference>
<feature type="binding site" evidence="10">
    <location>
        <position position="74"/>
    </location>
    <ligand>
        <name>substrate</name>
    </ligand>
</feature>
<evidence type="ECO:0000256" key="2">
    <source>
        <dbReference type="ARBA" id="ARBA00011738"/>
    </source>
</evidence>
<dbReference type="STRING" id="283737.SAMN05660453_0648"/>
<evidence type="ECO:0000256" key="5">
    <source>
        <dbReference type="ARBA" id="ARBA00022801"/>
    </source>
</evidence>